<reference evidence="1 2" key="1">
    <citation type="submission" date="2024-06" db="EMBL/GenBank/DDBJ databases">
        <title>The Natural Products Discovery Center: Release of the First 8490 Sequenced Strains for Exploring Actinobacteria Biosynthetic Diversity.</title>
        <authorList>
            <person name="Kalkreuter E."/>
            <person name="Kautsar S.A."/>
            <person name="Yang D."/>
            <person name="Bader C.D."/>
            <person name="Teijaro C.N."/>
            <person name="Fluegel L."/>
            <person name="Davis C.M."/>
            <person name="Simpson J.R."/>
            <person name="Lauterbach L."/>
            <person name="Steele A.D."/>
            <person name="Gui C."/>
            <person name="Meng S."/>
            <person name="Li G."/>
            <person name="Viehrig K."/>
            <person name="Ye F."/>
            <person name="Su P."/>
            <person name="Kiefer A.F."/>
            <person name="Nichols A."/>
            <person name="Cepeda A.J."/>
            <person name="Yan W."/>
            <person name="Fan B."/>
            <person name="Jiang Y."/>
            <person name="Adhikari A."/>
            <person name="Zheng C.-J."/>
            <person name="Schuster L."/>
            <person name="Cowan T.M."/>
            <person name="Smanski M.J."/>
            <person name="Chevrette M.G."/>
            <person name="De Carvalho L.P.S."/>
            <person name="Shen B."/>
        </authorList>
    </citation>
    <scope>NUCLEOTIDE SEQUENCE [LARGE SCALE GENOMIC DNA]</scope>
    <source>
        <strain evidence="1 2">NPDC000634</strain>
    </source>
</reference>
<organism evidence="1 2">
    <name type="scientific">Streptomyces carpinensis</name>
    <dbReference type="NCBI Taxonomy" id="66369"/>
    <lineage>
        <taxon>Bacteria</taxon>
        <taxon>Bacillati</taxon>
        <taxon>Actinomycetota</taxon>
        <taxon>Actinomycetes</taxon>
        <taxon>Kitasatosporales</taxon>
        <taxon>Streptomycetaceae</taxon>
        <taxon>Streptomyces</taxon>
    </lineage>
</organism>
<sequence>MRDHVVYTSQLELARLLFADSDPLLHSIAAQPFSLQTVPAGAVRRHIPDHLLVTGEGPVVVDVKPRLALLKNDVPLRPAGSYPGRPRKK</sequence>
<dbReference type="RefSeq" id="WP_143668020.1">
    <property type="nucleotide sequence ID" value="NZ_MUBM01000050.1"/>
</dbReference>
<dbReference type="EMBL" id="JBEPCU010000282">
    <property type="protein sequence ID" value="MER6978829.1"/>
    <property type="molecule type" value="Genomic_DNA"/>
</dbReference>
<protein>
    <submittedName>
        <fullName evidence="1">Uncharacterized protein</fullName>
    </submittedName>
</protein>
<dbReference type="Proteomes" id="UP001458415">
    <property type="component" value="Unassembled WGS sequence"/>
</dbReference>
<proteinExistence type="predicted"/>
<comment type="caution">
    <text evidence="1">The sequence shown here is derived from an EMBL/GenBank/DDBJ whole genome shotgun (WGS) entry which is preliminary data.</text>
</comment>
<evidence type="ECO:0000313" key="2">
    <source>
        <dbReference type="Proteomes" id="UP001458415"/>
    </source>
</evidence>
<evidence type="ECO:0000313" key="1">
    <source>
        <dbReference type="EMBL" id="MER6978829.1"/>
    </source>
</evidence>
<accession>A0ABV1W3R8</accession>
<name>A0ABV1W3R8_9ACTN</name>
<keyword evidence="2" id="KW-1185">Reference proteome</keyword>
<gene>
    <name evidence="1" type="ORF">ABT317_17945</name>
</gene>